<gene>
    <name evidence="1" type="ORF">PRVXT_000113</name>
</gene>
<dbReference type="RefSeq" id="WP_350343767.1">
    <property type="nucleotide sequence ID" value="NZ_CP158367.1"/>
</dbReference>
<dbReference type="EMBL" id="CP158367">
    <property type="protein sequence ID" value="XBX75020.1"/>
    <property type="molecule type" value="Genomic_DNA"/>
</dbReference>
<name>A0AAU7VLV0_9FIRM</name>
<proteinExistence type="predicted"/>
<organism evidence="1">
    <name type="scientific">Proteinivorax tanatarense</name>
    <dbReference type="NCBI Taxonomy" id="1260629"/>
    <lineage>
        <taxon>Bacteria</taxon>
        <taxon>Bacillati</taxon>
        <taxon>Bacillota</taxon>
        <taxon>Clostridia</taxon>
        <taxon>Eubacteriales</taxon>
        <taxon>Proteinivoracaceae</taxon>
        <taxon>Proteinivorax</taxon>
    </lineage>
</organism>
<dbReference type="AlphaFoldDB" id="A0AAU7VLV0"/>
<sequence length="307" mass="34508">MKKVVSVSLGSASRDHKVYTEIYGHKICIERVGTDGDIEKMVEIIRELDGKIDAFGLGGMDLFLIVNGKKYVLRESEKIIKHAKKTPIVDGSGLKGTLEKQTLRYLQANGFNFKDKKVLLVCALDRFGMAEELLRLGANTIYGDLMFSLGIPIKITSIKTLSKVANVALPVIRHLPFNMLYPTGAKQEKSLEKYRKVFNWSEVIAGDFHFIKKYLPFNLTEKTIITNTVTSKDVEILASRGLKTLVTTTPELNGRSFGTNVMESVLIALNEPNQKLDYEDMLKKVDFKPRIISLDQVKRQNRGLSHG</sequence>
<evidence type="ECO:0000313" key="1">
    <source>
        <dbReference type="EMBL" id="XBX75020.1"/>
    </source>
</evidence>
<reference evidence="1" key="2">
    <citation type="submission" date="2024-06" db="EMBL/GenBank/DDBJ databases">
        <authorList>
            <person name="Petrova K.O."/>
            <person name="Toshchakov S.V."/>
            <person name="Boltjanskaja Y.V."/>
            <person name="Kevbrin V."/>
        </authorList>
    </citation>
    <scope>NUCLEOTIDE SEQUENCE</scope>
    <source>
        <strain evidence="1">Z-910T</strain>
    </source>
</reference>
<protein>
    <submittedName>
        <fullName evidence="1">Quinate 5-dehydrogenase</fullName>
    </submittedName>
</protein>
<accession>A0AAU7VLV0</accession>
<reference evidence="1" key="1">
    <citation type="journal article" date="2013" name="Extremophiles">
        <title>Proteinivorax tanatarense gen. nov., sp. nov., an anaerobic, haloalkaliphilic, proteolytic bacterium isolated from a decaying algal bloom, and proposal of Proteinivoraceae fam. nov.</title>
        <authorList>
            <person name="Kevbrin V."/>
            <person name="Boltyanskaya Y."/>
            <person name="Zhilina T."/>
            <person name="Kolganova T."/>
            <person name="Lavrentjeva E."/>
            <person name="Kuznetsov B."/>
        </authorList>
    </citation>
    <scope>NUCLEOTIDE SEQUENCE</scope>
    <source>
        <strain evidence="1">Z-910T</strain>
    </source>
</reference>